<proteinExistence type="predicted"/>
<organism evidence="1 2">
    <name type="scientific">Microbispora catharanthi</name>
    <dbReference type="NCBI Taxonomy" id="1712871"/>
    <lineage>
        <taxon>Bacteria</taxon>
        <taxon>Bacillati</taxon>
        <taxon>Actinomycetota</taxon>
        <taxon>Actinomycetes</taxon>
        <taxon>Streptosporangiales</taxon>
        <taxon>Streptosporangiaceae</taxon>
        <taxon>Microbispora</taxon>
    </lineage>
</organism>
<protein>
    <submittedName>
        <fullName evidence="1">DUF2716 domain-containing protein</fullName>
    </submittedName>
</protein>
<dbReference type="AlphaFoldDB" id="A0A5N6BXW0"/>
<gene>
    <name evidence="1" type="ORF">FH610_010850</name>
</gene>
<dbReference type="InterPro" id="IPR020323">
    <property type="entry name" value="DUF2716"/>
</dbReference>
<evidence type="ECO:0000313" key="1">
    <source>
        <dbReference type="EMBL" id="KAB8185297.1"/>
    </source>
</evidence>
<comment type="caution">
    <text evidence="1">The sequence shown here is derived from an EMBL/GenBank/DDBJ whole genome shotgun (WGS) entry which is preliminary data.</text>
</comment>
<name>A0A5N6BXW0_9ACTN</name>
<dbReference type="EMBL" id="VDMA02000005">
    <property type="protein sequence ID" value="KAB8185297.1"/>
    <property type="molecule type" value="Genomic_DNA"/>
</dbReference>
<dbReference type="Pfam" id="PF10898">
    <property type="entry name" value="DUF2716"/>
    <property type="match status" value="1"/>
</dbReference>
<accession>A0A5N6BXW0</accession>
<evidence type="ECO:0000313" key="2">
    <source>
        <dbReference type="Proteomes" id="UP000313066"/>
    </source>
</evidence>
<reference evidence="1 2" key="1">
    <citation type="submission" date="2019-10" db="EMBL/GenBank/DDBJ databases">
        <title>Nonomuraea sp. nov., isolated from Phyllanthus amarus.</title>
        <authorList>
            <person name="Klykleung N."/>
            <person name="Tanasupawat S."/>
        </authorList>
    </citation>
    <scope>NUCLEOTIDE SEQUENCE [LARGE SCALE GENOMIC DNA]</scope>
    <source>
        <strain evidence="1 2">CR1-09</strain>
    </source>
</reference>
<sequence>MSPSGGPAPEAEHDAMWTAFEARFVFKPSTSMYPGIVEPSDSVTWHLAAVSGREDPMVDEIQAVIERALLACARPGEPLYWLDWNHQGYRFDPHRVARPGGPRWPGLAYPDGDYYLYLTSDLRLGTFGHPWEDSLCVFGSDLLAEVEDELTELLGTALRRGGRNIGNIWTF</sequence>
<keyword evidence="2" id="KW-1185">Reference proteome</keyword>
<dbReference type="RefSeq" id="WP_139574201.1">
    <property type="nucleotide sequence ID" value="NZ_VDMA02000005.1"/>
</dbReference>
<dbReference type="Proteomes" id="UP000313066">
    <property type="component" value="Unassembled WGS sequence"/>
</dbReference>